<name>A0A177FI54_9EURO</name>
<keyword evidence="3" id="KW-0285">Flavoprotein</keyword>
<evidence type="ECO:0000256" key="4">
    <source>
        <dbReference type="ARBA" id="ARBA00022827"/>
    </source>
</evidence>
<comment type="similarity">
    <text evidence="2">Belongs to the GMC oxidoreductase family.</text>
</comment>
<dbReference type="InterPro" id="IPR012132">
    <property type="entry name" value="GMC_OxRdtase"/>
</dbReference>
<evidence type="ECO:0000256" key="3">
    <source>
        <dbReference type="ARBA" id="ARBA00022630"/>
    </source>
</evidence>
<dbReference type="PANTHER" id="PTHR11552:SF147">
    <property type="entry name" value="CHOLINE DEHYDROGENASE, MITOCHONDRIAL"/>
    <property type="match status" value="1"/>
</dbReference>
<proteinExistence type="inferred from homology"/>
<dbReference type="InterPro" id="IPR000172">
    <property type="entry name" value="GMC_OxRdtase_N"/>
</dbReference>
<dbReference type="OrthoDB" id="269227at2759"/>
<keyword evidence="4" id="KW-0274">FAD</keyword>
<dbReference type="Gene3D" id="3.30.560.10">
    <property type="entry name" value="Glucose Oxidase, domain 3"/>
    <property type="match status" value="1"/>
</dbReference>
<dbReference type="EMBL" id="LVKK01000010">
    <property type="protein sequence ID" value="OAG43441.1"/>
    <property type="molecule type" value="Genomic_DNA"/>
</dbReference>
<dbReference type="Proteomes" id="UP000077002">
    <property type="component" value="Unassembled WGS sequence"/>
</dbReference>
<evidence type="ECO:0000256" key="2">
    <source>
        <dbReference type="ARBA" id="ARBA00010790"/>
    </source>
</evidence>
<evidence type="ECO:0000259" key="5">
    <source>
        <dbReference type="Pfam" id="PF00732"/>
    </source>
</evidence>
<evidence type="ECO:0000256" key="1">
    <source>
        <dbReference type="ARBA" id="ARBA00001974"/>
    </source>
</evidence>
<gene>
    <name evidence="6" type="ORF">AYO21_02378</name>
</gene>
<dbReference type="SUPFAM" id="SSF51905">
    <property type="entry name" value="FAD/NAD(P)-binding domain"/>
    <property type="match status" value="1"/>
</dbReference>
<feature type="domain" description="Glucose-methanol-choline oxidoreductase N-terminal" evidence="5">
    <location>
        <begin position="12"/>
        <end position="115"/>
    </location>
</feature>
<comment type="cofactor">
    <cofactor evidence="1">
        <name>FAD</name>
        <dbReference type="ChEBI" id="CHEBI:57692"/>
    </cofactor>
</comment>
<sequence length="115" mass="12339">MSPGRIVAENDYDFIVCGGGTAGCVVAGRLAEDANARILVVEAGPHNKDLENVHMTGGWSKNFDSDLDWNLITPPMDGVNGRQVKLSRGKFLGGSSGVNGTLCIRGNKQDYDDWK</sequence>
<comment type="caution">
    <text evidence="6">The sequence shown here is derived from an EMBL/GenBank/DDBJ whole genome shotgun (WGS) entry which is preliminary data.</text>
</comment>
<keyword evidence="7" id="KW-1185">Reference proteome</keyword>
<dbReference type="Gene3D" id="3.50.50.60">
    <property type="entry name" value="FAD/NAD(P)-binding domain"/>
    <property type="match status" value="1"/>
</dbReference>
<dbReference type="Pfam" id="PF00732">
    <property type="entry name" value="GMC_oxred_N"/>
    <property type="match status" value="1"/>
</dbReference>
<dbReference type="GO" id="GO:0050660">
    <property type="term" value="F:flavin adenine dinucleotide binding"/>
    <property type="evidence" value="ECO:0007669"/>
    <property type="project" value="InterPro"/>
</dbReference>
<dbReference type="PANTHER" id="PTHR11552">
    <property type="entry name" value="GLUCOSE-METHANOL-CHOLINE GMC OXIDOREDUCTASE"/>
    <property type="match status" value="1"/>
</dbReference>
<dbReference type="InterPro" id="IPR036188">
    <property type="entry name" value="FAD/NAD-bd_sf"/>
</dbReference>
<evidence type="ECO:0000313" key="6">
    <source>
        <dbReference type="EMBL" id="OAG43441.1"/>
    </source>
</evidence>
<dbReference type="RefSeq" id="XP_022515393.1">
    <property type="nucleotide sequence ID" value="XM_022652357.1"/>
</dbReference>
<reference evidence="6 7" key="1">
    <citation type="submission" date="2016-03" db="EMBL/GenBank/DDBJ databases">
        <title>Draft genome sequence of the Fonsecaea monophora CBS 269.37.</title>
        <authorList>
            <person name="Bombassaro A."/>
            <person name="Vinicius W.A."/>
            <person name="De Hoog S."/>
            <person name="Sun J."/>
            <person name="Souza E.M."/>
            <person name="Raittz R.T."/>
            <person name="Costa F."/>
            <person name="Leao A.C."/>
            <person name="Tadra-Sfeir M.Z."/>
            <person name="Baura V."/>
            <person name="Balsanelli E."/>
            <person name="Pedrosa F.O."/>
            <person name="Moreno L.F."/>
            <person name="Steffens M.B."/>
            <person name="Xi L."/>
            <person name="Bocca A.L."/>
            <person name="Felipe M.S."/>
            <person name="Teixeira M."/>
            <person name="Telles Filho F.Q."/>
            <person name="Azevedo C.M."/>
            <person name="Gomes R."/>
            <person name="Vicente V.A."/>
        </authorList>
    </citation>
    <scope>NUCLEOTIDE SEQUENCE [LARGE SCALE GENOMIC DNA]</scope>
    <source>
        <strain evidence="6 7">CBS 269.37</strain>
    </source>
</reference>
<dbReference type="GO" id="GO:0016614">
    <property type="term" value="F:oxidoreductase activity, acting on CH-OH group of donors"/>
    <property type="evidence" value="ECO:0007669"/>
    <property type="project" value="InterPro"/>
</dbReference>
<organism evidence="6 7">
    <name type="scientific">Fonsecaea monophora</name>
    <dbReference type="NCBI Taxonomy" id="254056"/>
    <lineage>
        <taxon>Eukaryota</taxon>
        <taxon>Fungi</taxon>
        <taxon>Dikarya</taxon>
        <taxon>Ascomycota</taxon>
        <taxon>Pezizomycotina</taxon>
        <taxon>Eurotiomycetes</taxon>
        <taxon>Chaetothyriomycetidae</taxon>
        <taxon>Chaetothyriales</taxon>
        <taxon>Herpotrichiellaceae</taxon>
        <taxon>Fonsecaea</taxon>
    </lineage>
</organism>
<dbReference type="AlphaFoldDB" id="A0A177FI54"/>
<dbReference type="PROSITE" id="PS51257">
    <property type="entry name" value="PROKAR_LIPOPROTEIN"/>
    <property type="match status" value="1"/>
</dbReference>
<evidence type="ECO:0000313" key="7">
    <source>
        <dbReference type="Proteomes" id="UP000077002"/>
    </source>
</evidence>
<dbReference type="GeneID" id="34597553"/>
<accession>A0A177FI54</accession>
<protein>
    <recommendedName>
        <fullName evidence="5">Glucose-methanol-choline oxidoreductase N-terminal domain-containing protein</fullName>
    </recommendedName>
</protein>